<dbReference type="PROSITE" id="PS51755">
    <property type="entry name" value="OMPR_PHOB"/>
    <property type="match status" value="1"/>
</dbReference>
<feature type="DNA-binding region" description="OmpR/PhoB-type" evidence="9">
    <location>
        <begin position="155"/>
        <end position="254"/>
    </location>
</feature>
<evidence type="ECO:0000256" key="8">
    <source>
        <dbReference type="PROSITE-ProRule" id="PRU00169"/>
    </source>
</evidence>
<dbReference type="AlphaFoldDB" id="A0A6J4VCR5"/>
<name>A0A6J4VCR5_9BACT</name>
<dbReference type="SMART" id="SM00448">
    <property type="entry name" value="REC"/>
    <property type="match status" value="1"/>
</dbReference>
<dbReference type="SUPFAM" id="SSF52172">
    <property type="entry name" value="CheY-like"/>
    <property type="match status" value="1"/>
</dbReference>
<dbReference type="CDD" id="cd17574">
    <property type="entry name" value="REC_OmpR"/>
    <property type="match status" value="1"/>
</dbReference>
<dbReference type="InterPro" id="IPR039420">
    <property type="entry name" value="WalR-like"/>
</dbReference>
<reference evidence="13" key="1">
    <citation type="submission" date="2020-02" db="EMBL/GenBank/DDBJ databases">
        <authorList>
            <person name="Meier V. D."/>
        </authorList>
    </citation>
    <scope>NUCLEOTIDE SEQUENCE</scope>
    <source>
        <strain evidence="13">AVDCRST_MAG33</strain>
    </source>
</reference>
<keyword evidence="3" id="KW-0902">Two-component regulatory system</keyword>
<dbReference type="PANTHER" id="PTHR48111">
    <property type="entry name" value="REGULATOR OF RPOS"/>
    <property type="match status" value="1"/>
</dbReference>
<feature type="domain" description="OmpR/PhoB-type" evidence="12">
    <location>
        <begin position="155"/>
        <end position="254"/>
    </location>
</feature>
<dbReference type="CDD" id="cd00383">
    <property type="entry name" value="trans_reg_C"/>
    <property type="match status" value="1"/>
</dbReference>
<dbReference type="EMBL" id="CADCWK010000373">
    <property type="protein sequence ID" value="CAA9575250.1"/>
    <property type="molecule type" value="Genomic_DNA"/>
</dbReference>
<feature type="domain" description="Response regulatory" evidence="11">
    <location>
        <begin position="29"/>
        <end position="144"/>
    </location>
</feature>
<dbReference type="InterPro" id="IPR011006">
    <property type="entry name" value="CheY-like_superfamily"/>
</dbReference>
<dbReference type="Gene3D" id="1.10.10.10">
    <property type="entry name" value="Winged helix-like DNA-binding domain superfamily/Winged helix DNA-binding domain"/>
    <property type="match status" value="1"/>
</dbReference>
<evidence type="ECO:0000256" key="7">
    <source>
        <dbReference type="ARBA" id="ARBA00024735"/>
    </source>
</evidence>
<dbReference type="InterPro" id="IPR001789">
    <property type="entry name" value="Sig_transdc_resp-reg_receiver"/>
</dbReference>
<dbReference type="InterPro" id="IPR036388">
    <property type="entry name" value="WH-like_DNA-bd_sf"/>
</dbReference>
<dbReference type="GO" id="GO:0032993">
    <property type="term" value="C:protein-DNA complex"/>
    <property type="evidence" value="ECO:0007669"/>
    <property type="project" value="TreeGrafter"/>
</dbReference>
<dbReference type="PANTHER" id="PTHR48111:SF4">
    <property type="entry name" value="DNA-BINDING DUAL TRANSCRIPTIONAL REGULATOR OMPR"/>
    <property type="match status" value="1"/>
</dbReference>
<keyword evidence="4" id="KW-0805">Transcription regulation</keyword>
<evidence type="ECO:0000256" key="1">
    <source>
        <dbReference type="ARBA" id="ARBA00013332"/>
    </source>
</evidence>
<evidence type="ECO:0000259" key="12">
    <source>
        <dbReference type="PROSITE" id="PS51755"/>
    </source>
</evidence>
<dbReference type="InterPro" id="IPR001867">
    <property type="entry name" value="OmpR/PhoB-type_DNA-bd"/>
</dbReference>
<dbReference type="GO" id="GO:0006355">
    <property type="term" value="P:regulation of DNA-templated transcription"/>
    <property type="evidence" value="ECO:0007669"/>
    <property type="project" value="InterPro"/>
</dbReference>
<dbReference type="GO" id="GO:0000976">
    <property type="term" value="F:transcription cis-regulatory region binding"/>
    <property type="evidence" value="ECO:0007669"/>
    <property type="project" value="TreeGrafter"/>
</dbReference>
<dbReference type="Pfam" id="PF00486">
    <property type="entry name" value="Trans_reg_C"/>
    <property type="match status" value="1"/>
</dbReference>
<dbReference type="Gene3D" id="3.40.50.2300">
    <property type="match status" value="1"/>
</dbReference>
<dbReference type="GO" id="GO:0000156">
    <property type="term" value="F:phosphorelay response regulator activity"/>
    <property type="evidence" value="ECO:0007669"/>
    <property type="project" value="TreeGrafter"/>
</dbReference>
<feature type="modified residue" description="4-aspartylphosphate" evidence="8">
    <location>
        <position position="80"/>
    </location>
</feature>
<keyword evidence="5 9" id="KW-0238">DNA-binding</keyword>
<comment type="function">
    <text evidence="7">This protein is a positive regulator for the phosphate regulon. Transcription of this operon is positively regulated by PhoB and PhoR when phosphate is limited.</text>
</comment>
<sequence>MGLNSSGPDATSDRGDRRAPNGAGGEDATVLVIEDDPTLLSTLAYNLTRDGYRVLTATDGEAGLAIARAESPGLDLVLLDVMLPGMNGFHVLRQMRSTLDVPVIMLTARGEEQDRIDGLELGADDYVVKPFALRELLARVRANVRRRAVPSARPPSVLFRGPIRIEPERRRAVVNDVELQLRPKEFGLLVTLAMEPGRVFGRQQLLDAIWGEEIIVDERTVDVHISWLRTKLNDAGVRQEMIRTVYGAGYRFVVPDAAERP</sequence>
<dbReference type="Gene3D" id="6.10.250.690">
    <property type="match status" value="1"/>
</dbReference>
<evidence type="ECO:0000256" key="10">
    <source>
        <dbReference type="SAM" id="MobiDB-lite"/>
    </source>
</evidence>
<evidence type="ECO:0000256" key="5">
    <source>
        <dbReference type="ARBA" id="ARBA00023125"/>
    </source>
</evidence>
<evidence type="ECO:0000256" key="6">
    <source>
        <dbReference type="ARBA" id="ARBA00023163"/>
    </source>
</evidence>
<evidence type="ECO:0000313" key="13">
    <source>
        <dbReference type="EMBL" id="CAA9575250.1"/>
    </source>
</evidence>
<dbReference type="Pfam" id="PF00072">
    <property type="entry name" value="Response_reg"/>
    <property type="match status" value="1"/>
</dbReference>
<evidence type="ECO:0000256" key="2">
    <source>
        <dbReference type="ARBA" id="ARBA00022553"/>
    </source>
</evidence>
<dbReference type="PROSITE" id="PS50110">
    <property type="entry name" value="RESPONSE_REGULATORY"/>
    <property type="match status" value="1"/>
</dbReference>
<organism evidence="13">
    <name type="scientific">uncultured Thermomicrobiales bacterium</name>
    <dbReference type="NCBI Taxonomy" id="1645740"/>
    <lineage>
        <taxon>Bacteria</taxon>
        <taxon>Pseudomonadati</taxon>
        <taxon>Thermomicrobiota</taxon>
        <taxon>Thermomicrobia</taxon>
        <taxon>Thermomicrobiales</taxon>
        <taxon>environmental samples</taxon>
    </lineage>
</organism>
<dbReference type="SMART" id="SM00862">
    <property type="entry name" value="Trans_reg_C"/>
    <property type="match status" value="1"/>
</dbReference>
<dbReference type="FunFam" id="1.10.10.10:FF:000018">
    <property type="entry name" value="DNA-binding response regulator ResD"/>
    <property type="match status" value="1"/>
</dbReference>
<feature type="region of interest" description="Disordered" evidence="10">
    <location>
        <begin position="1"/>
        <end position="28"/>
    </location>
</feature>
<proteinExistence type="predicted"/>
<keyword evidence="6" id="KW-0804">Transcription</keyword>
<gene>
    <name evidence="13" type="ORF">AVDCRST_MAG33-2979</name>
</gene>
<keyword evidence="2 8" id="KW-0597">Phosphoprotein</keyword>
<evidence type="ECO:0000259" key="11">
    <source>
        <dbReference type="PROSITE" id="PS50110"/>
    </source>
</evidence>
<evidence type="ECO:0000256" key="3">
    <source>
        <dbReference type="ARBA" id="ARBA00023012"/>
    </source>
</evidence>
<dbReference type="GO" id="GO:0005829">
    <property type="term" value="C:cytosol"/>
    <property type="evidence" value="ECO:0007669"/>
    <property type="project" value="TreeGrafter"/>
</dbReference>
<accession>A0A6J4VCR5</accession>
<evidence type="ECO:0000256" key="4">
    <source>
        <dbReference type="ARBA" id="ARBA00023015"/>
    </source>
</evidence>
<protein>
    <recommendedName>
        <fullName evidence="1">Phosphate regulon transcriptional regulatory protein PhoB</fullName>
    </recommendedName>
</protein>
<dbReference type="FunFam" id="3.40.50.2300:FF:000001">
    <property type="entry name" value="DNA-binding response regulator PhoB"/>
    <property type="match status" value="1"/>
</dbReference>
<evidence type="ECO:0000256" key="9">
    <source>
        <dbReference type="PROSITE-ProRule" id="PRU01091"/>
    </source>
</evidence>